<dbReference type="EMBL" id="JAERUA010000003">
    <property type="protein sequence ID" value="KAI1901734.1"/>
    <property type="molecule type" value="Genomic_DNA"/>
</dbReference>
<comment type="caution">
    <text evidence="8">The sequence shown here is derived from an EMBL/GenBank/DDBJ whole genome shotgun (WGS) entry which is preliminary data.</text>
</comment>
<dbReference type="Pfam" id="PF03821">
    <property type="entry name" value="Mtp"/>
    <property type="match status" value="1"/>
</dbReference>
<dbReference type="PANTHER" id="PTHR12479">
    <property type="entry name" value="LYSOSOMAL-ASSOCIATED TRANSMEMBRANE PROTEIN"/>
    <property type="match status" value="1"/>
</dbReference>
<evidence type="ECO:0000256" key="5">
    <source>
        <dbReference type="ARBA" id="ARBA00022989"/>
    </source>
</evidence>
<evidence type="ECO:0000313" key="8">
    <source>
        <dbReference type="EMBL" id="KAI1901734.1"/>
    </source>
</evidence>
<dbReference type="GO" id="GO:0012505">
    <property type="term" value="C:endomembrane system"/>
    <property type="evidence" value="ECO:0007669"/>
    <property type="project" value="UniProtKB-SubCell"/>
</dbReference>
<evidence type="ECO:0000256" key="7">
    <source>
        <dbReference type="SAM" id="Phobius"/>
    </source>
</evidence>
<evidence type="ECO:0000256" key="3">
    <source>
        <dbReference type="ARBA" id="ARBA00022448"/>
    </source>
</evidence>
<dbReference type="InterPro" id="IPR051115">
    <property type="entry name" value="LAPTM_transporter"/>
</dbReference>
<keyword evidence="5 7" id="KW-1133">Transmembrane helix</keyword>
<evidence type="ECO:0000313" key="9">
    <source>
        <dbReference type="Proteomes" id="UP000829720"/>
    </source>
</evidence>
<dbReference type="PANTHER" id="PTHR12479:SF2">
    <property type="entry name" value="LYSOSOMAL-ASSOCIATED TRANSMEMBRANE PROTEIN 5"/>
    <property type="match status" value="1"/>
</dbReference>
<proteinExistence type="inferred from homology"/>
<feature type="transmembrane region" description="Helical" evidence="7">
    <location>
        <begin position="67"/>
        <end position="91"/>
    </location>
</feature>
<dbReference type="GO" id="GO:0005765">
    <property type="term" value="C:lysosomal membrane"/>
    <property type="evidence" value="ECO:0007669"/>
    <property type="project" value="TreeGrafter"/>
</dbReference>
<evidence type="ECO:0000256" key="2">
    <source>
        <dbReference type="ARBA" id="ARBA00010076"/>
    </source>
</evidence>
<keyword evidence="9" id="KW-1185">Reference proteome</keyword>
<gene>
    <name evidence="8" type="ORF">AGOR_G00037440</name>
</gene>
<name>A0A8T3E157_9TELE</name>
<feature type="transmembrane region" description="Helical" evidence="7">
    <location>
        <begin position="29"/>
        <end position="47"/>
    </location>
</feature>
<organism evidence="8 9">
    <name type="scientific">Albula goreensis</name>
    <dbReference type="NCBI Taxonomy" id="1534307"/>
    <lineage>
        <taxon>Eukaryota</taxon>
        <taxon>Metazoa</taxon>
        <taxon>Chordata</taxon>
        <taxon>Craniata</taxon>
        <taxon>Vertebrata</taxon>
        <taxon>Euteleostomi</taxon>
        <taxon>Actinopterygii</taxon>
        <taxon>Neopterygii</taxon>
        <taxon>Teleostei</taxon>
        <taxon>Albuliformes</taxon>
        <taxon>Albulidae</taxon>
        <taxon>Albula</taxon>
    </lineage>
</organism>
<evidence type="ECO:0000256" key="1">
    <source>
        <dbReference type="ARBA" id="ARBA00004127"/>
    </source>
</evidence>
<keyword evidence="4 7" id="KW-0812">Transmembrane</keyword>
<dbReference type="InterPro" id="IPR004687">
    <property type="entry name" value="LAPTM4/5"/>
</dbReference>
<evidence type="ECO:0000256" key="6">
    <source>
        <dbReference type="ARBA" id="ARBA00023136"/>
    </source>
</evidence>
<keyword evidence="3" id="KW-0813">Transport</keyword>
<reference evidence="8" key="1">
    <citation type="submission" date="2021-01" db="EMBL/GenBank/DDBJ databases">
        <authorList>
            <person name="Zahm M."/>
            <person name="Roques C."/>
            <person name="Cabau C."/>
            <person name="Klopp C."/>
            <person name="Donnadieu C."/>
            <person name="Jouanno E."/>
            <person name="Lampietro C."/>
            <person name="Louis A."/>
            <person name="Herpin A."/>
            <person name="Echchiki A."/>
            <person name="Berthelot C."/>
            <person name="Parey E."/>
            <person name="Roest-Crollius H."/>
            <person name="Braasch I."/>
            <person name="Postlethwait J."/>
            <person name="Bobe J."/>
            <person name="Montfort J."/>
            <person name="Bouchez O."/>
            <person name="Begum T."/>
            <person name="Mejri S."/>
            <person name="Adams A."/>
            <person name="Chen W.-J."/>
            <person name="Guiguen Y."/>
        </authorList>
    </citation>
    <scope>NUCLEOTIDE SEQUENCE</scope>
    <source>
        <tissue evidence="8">Blood</tissue>
    </source>
</reference>
<evidence type="ECO:0000256" key="4">
    <source>
        <dbReference type="ARBA" id="ARBA00022692"/>
    </source>
</evidence>
<keyword evidence="6 7" id="KW-0472">Membrane</keyword>
<evidence type="ECO:0008006" key="10">
    <source>
        <dbReference type="Google" id="ProtNLM"/>
    </source>
</evidence>
<feature type="transmembrane region" description="Helical" evidence="7">
    <location>
        <begin position="152"/>
        <end position="170"/>
    </location>
</feature>
<accession>A0A8T3E157</accession>
<feature type="transmembrane region" description="Helical" evidence="7">
    <location>
        <begin position="98"/>
        <end position="118"/>
    </location>
</feature>
<sequence length="223" mass="24930">MHDPNAVHLALFSRSLCCHVRTATVAFTIYYLLSTLVVLADIVMWVFTGKDLGGFIHNEHLTHAQQIFDTASNFLLLIMIGISCIFVLVGLHRGHSYHLVPFIVQLYLDLGLSLMSLFSGPWGLPGTPCFEEWDRLMGYVTQGKELGQKETMMFGVLFVLYLLMKVYAVHTVTKCYYIVKLAGVGKNSQGAKESEKSVSVELPSYDEALKLPSKDDPPAYHIP</sequence>
<dbReference type="Proteomes" id="UP000829720">
    <property type="component" value="Unassembled WGS sequence"/>
</dbReference>
<dbReference type="OrthoDB" id="8733516at2759"/>
<protein>
    <recommendedName>
        <fullName evidence="10">Lysosomal-associated transmembrane protein 5</fullName>
    </recommendedName>
</protein>
<dbReference type="AlphaFoldDB" id="A0A8T3E157"/>
<comment type="similarity">
    <text evidence="2">Belongs to the LAPTM4/LAPTM5 transporter family.</text>
</comment>
<comment type="subcellular location">
    <subcellularLocation>
        <location evidence="1">Endomembrane system</location>
        <topology evidence="1">Multi-pass membrane protein</topology>
    </subcellularLocation>
</comment>